<evidence type="ECO:0000313" key="4">
    <source>
        <dbReference type="EMBL" id="CAK9096787.1"/>
    </source>
</evidence>
<dbReference type="PANTHER" id="PTHR24198:SF165">
    <property type="entry name" value="ANKYRIN REPEAT-CONTAINING PROTEIN-RELATED"/>
    <property type="match status" value="1"/>
</dbReference>
<dbReference type="SUPFAM" id="SSF48403">
    <property type="entry name" value="Ankyrin repeat"/>
    <property type="match status" value="1"/>
</dbReference>
<keyword evidence="5" id="KW-1185">Reference proteome</keyword>
<evidence type="ECO:0000256" key="2">
    <source>
        <dbReference type="ARBA" id="ARBA00023043"/>
    </source>
</evidence>
<dbReference type="InterPro" id="IPR036770">
    <property type="entry name" value="Ankyrin_rpt-contain_sf"/>
</dbReference>
<organism evidence="4 5">
    <name type="scientific">Durusdinium trenchii</name>
    <dbReference type="NCBI Taxonomy" id="1381693"/>
    <lineage>
        <taxon>Eukaryota</taxon>
        <taxon>Sar</taxon>
        <taxon>Alveolata</taxon>
        <taxon>Dinophyceae</taxon>
        <taxon>Suessiales</taxon>
        <taxon>Symbiodiniaceae</taxon>
        <taxon>Durusdinium</taxon>
    </lineage>
</organism>
<dbReference type="PROSITE" id="PS50297">
    <property type="entry name" value="ANK_REP_REGION"/>
    <property type="match status" value="2"/>
</dbReference>
<feature type="repeat" description="ANK" evidence="3">
    <location>
        <begin position="97"/>
        <end position="129"/>
    </location>
</feature>
<dbReference type="Proteomes" id="UP001642464">
    <property type="component" value="Unassembled WGS sequence"/>
</dbReference>
<dbReference type="EMBL" id="CAXAMM010041017">
    <property type="protein sequence ID" value="CAK9096787.1"/>
    <property type="molecule type" value="Genomic_DNA"/>
</dbReference>
<reference evidence="4 5" key="1">
    <citation type="submission" date="2024-02" db="EMBL/GenBank/DDBJ databases">
        <authorList>
            <person name="Chen Y."/>
            <person name="Shah S."/>
            <person name="Dougan E. K."/>
            <person name="Thang M."/>
            <person name="Chan C."/>
        </authorList>
    </citation>
    <scope>NUCLEOTIDE SEQUENCE [LARGE SCALE GENOMIC DNA]</scope>
</reference>
<name>A0ABP0RCC2_9DINO</name>
<sequence length="378" mass="41112">MNIRSKKAANACADPNAPADSGAFGVGFTQVGAFPLHLAAKRGRLEVMEVLLRSGASLDVADQNGRTALMVAAASGQSAASGWLLAKKAAVDCQTHYGYTALHYAALVPRPEVVRILLDAKARTGSIDREGRTALHAALSTLPSGGRSPTVVTSCDPAGIGDEYCYDHDISHGYRRLEQEEMQLRVVKMAVSALLSVRADVELRDGTGRNALDIVKGKRRWELLQWLTEEGQPARTAWSFQLARAPGRAGALLLGLLQRQKVACGVGGDDLNFEPVQVTSHCHKGQWCPLPENFLSASEACEFAVLRVNEMRQKCHGFTLAPIRRQDYKVAGTVRKDMDGYSVYKLLLEPINKFVPTSVEIEVAHLHRITDLSIFQAV</sequence>
<dbReference type="Pfam" id="PF12796">
    <property type="entry name" value="Ank_2"/>
    <property type="match status" value="1"/>
</dbReference>
<protein>
    <submittedName>
        <fullName evidence="4">26S proteasome non-ATPase regulatory subunit 10 (26S proteasome regulatory subunit p28) (Gankyrin)</fullName>
    </submittedName>
</protein>
<dbReference type="Pfam" id="PF13606">
    <property type="entry name" value="Ank_3"/>
    <property type="match status" value="1"/>
</dbReference>
<dbReference type="GO" id="GO:0000502">
    <property type="term" value="C:proteasome complex"/>
    <property type="evidence" value="ECO:0007669"/>
    <property type="project" value="UniProtKB-KW"/>
</dbReference>
<keyword evidence="2 3" id="KW-0040">ANK repeat</keyword>
<feature type="repeat" description="ANK" evidence="3">
    <location>
        <begin position="31"/>
        <end position="63"/>
    </location>
</feature>
<evidence type="ECO:0000256" key="3">
    <source>
        <dbReference type="PROSITE-ProRule" id="PRU00023"/>
    </source>
</evidence>
<dbReference type="PANTHER" id="PTHR24198">
    <property type="entry name" value="ANKYRIN REPEAT AND PROTEIN KINASE DOMAIN-CONTAINING PROTEIN"/>
    <property type="match status" value="1"/>
</dbReference>
<evidence type="ECO:0000256" key="1">
    <source>
        <dbReference type="ARBA" id="ARBA00022737"/>
    </source>
</evidence>
<comment type="caution">
    <text evidence="4">The sequence shown here is derived from an EMBL/GenBank/DDBJ whole genome shotgun (WGS) entry which is preliminary data.</text>
</comment>
<keyword evidence="4" id="KW-0647">Proteasome</keyword>
<proteinExistence type="predicted"/>
<evidence type="ECO:0000313" key="5">
    <source>
        <dbReference type="Proteomes" id="UP001642464"/>
    </source>
</evidence>
<gene>
    <name evidence="4" type="ORF">SCF082_LOCUS45421</name>
</gene>
<keyword evidence="1" id="KW-0677">Repeat</keyword>
<dbReference type="PROSITE" id="PS50088">
    <property type="entry name" value="ANK_REPEAT"/>
    <property type="match status" value="2"/>
</dbReference>
<dbReference type="Gene3D" id="1.25.40.20">
    <property type="entry name" value="Ankyrin repeat-containing domain"/>
    <property type="match status" value="1"/>
</dbReference>
<dbReference type="InterPro" id="IPR002110">
    <property type="entry name" value="Ankyrin_rpt"/>
</dbReference>
<dbReference type="SMART" id="SM00248">
    <property type="entry name" value="ANK"/>
    <property type="match status" value="3"/>
</dbReference>
<accession>A0ABP0RCC2</accession>